<dbReference type="GO" id="GO:1990904">
    <property type="term" value="C:ribonucleoprotein complex"/>
    <property type="evidence" value="ECO:0007669"/>
    <property type="project" value="UniProtKB-UniRule"/>
</dbReference>
<evidence type="ECO:0000256" key="4">
    <source>
        <dbReference type="ARBA" id="ARBA00022844"/>
    </source>
</evidence>
<keyword evidence="3 9" id="KW-0167">Capsid protein</keyword>
<keyword evidence="6 9" id="KW-0543">Viral nucleoprotein</keyword>
<comment type="similarity">
    <text evidence="9">Belongs to the nucleorhabdovirus nucleocapsid protein family.</text>
</comment>
<name>A0A9N6YIX6_9RHAB</name>
<evidence type="ECO:0000256" key="6">
    <source>
        <dbReference type="ARBA" id="ARBA00023086"/>
    </source>
</evidence>
<dbReference type="Pfam" id="PF03216">
    <property type="entry name" value="Rhabdo_ncap_2"/>
    <property type="match status" value="1"/>
</dbReference>
<keyword evidence="9" id="KW-1035">Host cytoplasm</keyword>
<evidence type="ECO:0000256" key="9">
    <source>
        <dbReference type="RuleBase" id="RU369108"/>
    </source>
</evidence>
<comment type="function">
    <text evidence="9">Encapsidates the genome, protecting it from nucleases. The encapsidated genomic RNA is termed the nucleocapsid (NC) and serves as template for viral transcription and replication.</text>
</comment>
<dbReference type="GO" id="GO:0003723">
    <property type="term" value="F:RNA binding"/>
    <property type="evidence" value="ECO:0007669"/>
    <property type="project" value="UniProtKB-UniRule"/>
</dbReference>
<dbReference type="InterPro" id="IPR004902">
    <property type="entry name" value="Rhabdo_ncap_2"/>
</dbReference>
<evidence type="ECO:0000256" key="2">
    <source>
        <dbReference type="ARBA" id="ARBA00022497"/>
    </source>
</evidence>
<evidence type="ECO:0000256" key="5">
    <source>
        <dbReference type="ARBA" id="ARBA00022884"/>
    </source>
</evidence>
<keyword evidence="2 9" id="KW-1139">Helical capsid protein</keyword>
<dbReference type="GO" id="GO:0030430">
    <property type="term" value="C:host cell cytoplasm"/>
    <property type="evidence" value="ECO:0007669"/>
    <property type="project" value="UniProtKB-SubCell"/>
</dbReference>
<accession>A0A9N6YIX6</accession>
<sequence>MAGVAEIKVDSEFEDIKTNFTASGTNKTDWTDSTLIQAKGYQLCSLDDSETATLVKSVFAKLETGISESDLVKLMNIAWNARAPGKTSVRIFPEKSSTIAFSSLKISTADTDIIDPTGAQSAIKWAGKSDLVICQAGGYYALCMLRMFGKDSSNMRGAKRDIKAKYLNHYDQSFPIEPFEINDSVIRTAHALFQNRDSFKWTLSSFLYHARDSGDKKVQGIIEATYAMHLRDTGMKCWSLFKENAQRLNSESALLLTVLKIEATVSPLKCIATMIRNFECDQTTLESTKRDKKTYQYARIYDSEMFLDLQAKNCIPLTLTLACLNKKVNPKGTGDVMMMAAIRDIDEEVKSLYNRFAQEIYNYYHKSRGCAKGNVLYEIASGVSPVVQQLGNVPSSSTQAQALPAP</sequence>
<organism evidence="10">
    <name type="scientific">Pinus banksiana virus 1</name>
    <dbReference type="NCBI Taxonomy" id="2977980"/>
    <lineage>
        <taxon>Viruses</taxon>
        <taxon>Riboviria</taxon>
        <taxon>Orthornavirae</taxon>
        <taxon>Negarnaviricota</taxon>
        <taxon>Haploviricotina</taxon>
        <taxon>Monjiviricetes</taxon>
        <taxon>Mononegavirales</taxon>
        <taxon>Rhabdoviridae</taxon>
        <taxon>Betarhabdovirinae</taxon>
        <taxon>Alphagymnorhavirus</taxon>
        <taxon>Alphagymnorhavirus pinibanksiae</taxon>
    </lineage>
</organism>
<keyword evidence="4 9" id="KW-0946">Virion</keyword>
<protein>
    <recommendedName>
        <fullName evidence="1 9">Nucleoprotein</fullName>
        <shortName evidence="9">NP</shortName>
        <shortName evidence="9">Protein N</shortName>
    </recommendedName>
    <alternativeName>
        <fullName evidence="8 9">Nucleocapsid protein</fullName>
    </alternativeName>
</protein>
<dbReference type="EMBL" id="BK061793">
    <property type="protein sequence ID" value="DAZ90777.1"/>
    <property type="molecule type" value="Viral_cRNA"/>
</dbReference>
<keyword evidence="5 9" id="KW-0694">RNA-binding</keyword>
<dbReference type="GO" id="GO:0019013">
    <property type="term" value="C:viral nucleocapsid"/>
    <property type="evidence" value="ECO:0007669"/>
    <property type="project" value="UniProtKB-UniRule"/>
</dbReference>
<evidence type="ECO:0000256" key="1">
    <source>
        <dbReference type="ARBA" id="ARBA00014389"/>
    </source>
</evidence>
<evidence type="ECO:0000256" key="3">
    <source>
        <dbReference type="ARBA" id="ARBA00022561"/>
    </source>
</evidence>
<keyword evidence="7 9" id="KW-0687">Ribonucleoprotein</keyword>
<dbReference type="GO" id="GO:0019029">
    <property type="term" value="C:helical viral capsid"/>
    <property type="evidence" value="ECO:0007669"/>
    <property type="project" value="UniProtKB-UniRule"/>
</dbReference>
<evidence type="ECO:0000313" key="10">
    <source>
        <dbReference type="EMBL" id="DAZ90777.1"/>
    </source>
</evidence>
<reference evidence="10" key="1">
    <citation type="journal article" date="2022" name="bioRxiv">
        <title>Unlocking the hidden genetic diversity of varicosaviruses, the neglected plant rhabdoviruses.</title>
        <authorList>
            <person name="Bejerman N."/>
            <person name="Dietzgen R.G."/>
            <person name="Debat H."/>
        </authorList>
    </citation>
    <scope>NUCLEOTIDE SEQUENCE</scope>
</reference>
<proteinExistence type="inferred from homology"/>
<evidence type="ECO:0000256" key="7">
    <source>
        <dbReference type="ARBA" id="ARBA00023274"/>
    </source>
</evidence>
<evidence type="ECO:0000256" key="8">
    <source>
        <dbReference type="ARBA" id="ARBA00033344"/>
    </source>
</evidence>
<comment type="subunit">
    <text evidence="9">Homomultimerizes to form the nucleocapsid. Binds to viral genomic RNA.</text>
</comment>
<comment type="subcellular location">
    <subcellularLocation>
        <location evidence="9">Virion</location>
    </subcellularLocation>
    <subcellularLocation>
        <location evidence="9">Host cytoplasm</location>
    </subcellularLocation>
</comment>